<evidence type="ECO:0000313" key="7">
    <source>
        <dbReference type="EMBL" id="PWF27236.1"/>
    </source>
</evidence>
<dbReference type="GO" id="GO:0046677">
    <property type="term" value="P:response to antibiotic"/>
    <property type="evidence" value="ECO:0007669"/>
    <property type="project" value="UniProtKB-KW"/>
</dbReference>
<evidence type="ECO:0000256" key="1">
    <source>
        <dbReference type="ARBA" id="ARBA00004202"/>
    </source>
</evidence>
<dbReference type="GO" id="GO:0005886">
    <property type="term" value="C:plasma membrane"/>
    <property type="evidence" value="ECO:0007669"/>
    <property type="project" value="UniProtKB-SubCell"/>
</dbReference>
<comment type="caution">
    <text evidence="7">The sequence shown here is derived from an EMBL/GenBank/DDBJ whole genome shotgun (WGS) entry which is preliminary data.</text>
</comment>
<dbReference type="AlphaFoldDB" id="A0A2V1K709"/>
<sequence>MTVVSATGLRKAYGSHQVLEGLDLQLQPGEAVALLGPNGAGKTTTLEILLGFVRRDAGTVDVLGEDPARVRDEHWRARIGVAIQGGQDHPKWRVYEFLRWARAHYEESTKLRGVDELAATFGLEEHMNKALMDLSGGLRRRLDLAAAVINRPELLILDEPTTGLDPEVKRAVHDVVVDQIDNGTSLLLATHDLAEADRIADRILILNDGGIVAEGSPNGLRAQVRGNAEVTWHQDGANHVHVTTEPEEFVHGLLLEDGVSDLEVRRSTLEDAYLALIKNGAN</sequence>
<keyword evidence="8" id="KW-1185">Reference proteome</keyword>
<feature type="domain" description="ABC transporter" evidence="6">
    <location>
        <begin position="4"/>
        <end position="233"/>
    </location>
</feature>
<proteinExistence type="predicted"/>
<dbReference type="OrthoDB" id="9804819at2"/>
<evidence type="ECO:0000256" key="4">
    <source>
        <dbReference type="ARBA" id="ARBA00022840"/>
    </source>
</evidence>
<dbReference type="PROSITE" id="PS50893">
    <property type="entry name" value="ABC_TRANSPORTER_2"/>
    <property type="match status" value="1"/>
</dbReference>
<dbReference type="CDD" id="cd03230">
    <property type="entry name" value="ABC_DR_subfamily_A"/>
    <property type="match status" value="1"/>
</dbReference>
<dbReference type="InterPro" id="IPR003439">
    <property type="entry name" value="ABC_transporter-like_ATP-bd"/>
</dbReference>
<dbReference type="Gene3D" id="3.40.50.300">
    <property type="entry name" value="P-loop containing nucleotide triphosphate hydrolases"/>
    <property type="match status" value="1"/>
</dbReference>
<dbReference type="Pfam" id="PF00005">
    <property type="entry name" value="ABC_tran"/>
    <property type="match status" value="1"/>
</dbReference>
<keyword evidence="2" id="KW-0813">Transport</keyword>
<dbReference type="GO" id="GO:0005524">
    <property type="term" value="F:ATP binding"/>
    <property type="evidence" value="ECO:0007669"/>
    <property type="project" value="UniProtKB-KW"/>
</dbReference>
<keyword evidence="4 7" id="KW-0067">ATP-binding</keyword>
<keyword evidence="3" id="KW-0547">Nucleotide-binding</keyword>
<evidence type="ECO:0000256" key="5">
    <source>
        <dbReference type="ARBA" id="ARBA00023251"/>
    </source>
</evidence>
<dbReference type="InterPro" id="IPR027417">
    <property type="entry name" value="P-loop_NTPase"/>
</dbReference>
<dbReference type="InterPro" id="IPR050763">
    <property type="entry name" value="ABC_transporter_ATP-binding"/>
</dbReference>
<accession>A0A2V1K709</accession>
<evidence type="ECO:0000313" key="8">
    <source>
        <dbReference type="Proteomes" id="UP000245283"/>
    </source>
</evidence>
<gene>
    <name evidence="7" type="ORF">DD236_02225</name>
</gene>
<comment type="subcellular location">
    <subcellularLocation>
        <location evidence="1">Cell membrane</location>
        <topology evidence="1">Peripheral membrane protein</topology>
    </subcellularLocation>
</comment>
<name>A0A2V1K709_9ACTO</name>
<evidence type="ECO:0000256" key="3">
    <source>
        <dbReference type="ARBA" id="ARBA00022741"/>
    </source>
</evidence>
<evidence type="ECO:0000256" key="2">
    <source>
        <dbReference type="ARBA" id="ARBA00022448"/>
    </source>
</evidence>
<dbReference type="EMBL" id="QETB01000001">
    <property type="protein sequence ID" value="PWF27236.1"/>
    <property type="molecule type" value="Genomic_DNA"/>
</dbReference>
<dbReference type="Proteomes" id="UP000245283">
    <property type="component" value="Unassembled WGS sequence"/>
</dbReference>
<dbReference type="SUPFAM" id="SSF52540">
    <property type="entry name" value="P-loop containing nucleoside triphosphate hydrolases"/>
    <property type="match status" value="1"/>
</dbReference>
<dbReference type="RefSeq" id="WP_109092735.1">
    <property type="nucleotide sequence ID" value="NZ_QETB01000001.1"/>
</dbReference>
<evidence type="ECO:0000259" key="6">
    <source>
        <dbReference type="PROSITE" id="PS50893"/>
    </source>
</evidence>
<dbReference type="GO" id="GO:0016887">
    <property type="term" value="F:ATP hydrolysis activity"/>
    <property type="evidence" value="ECO:0007669"/>
    <property type="project" value="InterPro"/>
</dbReference>
<dbReference type="PANTHER" id="PTHR42711:SF17">
    <property type="entry name" value="ABC TRANSPORTER ATP-BINDING PROTEIN"/>
    <property type="match status" value="1"/>
</dbReference>
<protein>
    <submittedName>
        <fullName evidence="7">Multidrug ABC transporter ATP-binding protein</fullName>
    </submittedName>
</protein>
<keyword evidence="5" id="KW-0046">Antibiotic resistance</keyword>
<dbReference type="PANTHER" id="PTHR42711">
    <property type="entry name" value="ABC TRANSPORTER ATP-BINDING PROTEIN"/>
    <property type="match status" value="1"/>
</dbReference>
<organism evidence="7 8">
    <name type="scientific">Ancrocorticia populi</name>
    <dbReference type="NCBI Taxonomy" id="2175228"/>
    <lineage>
        <taxon>Bacteria</taxon>
        <taxon>Bacillati</taxon>
        <taxon>Actinomycetota</taxon>
        <taxon>Actinomycetes</taxon>
        <taxon>Actinomycetales</taxon>
        <taxon>Actinomycetaceae</taxon>
        <taxon>Ancrocorticia</taxon>
    </lineage>
</organism>
<reference evidence="8" key="1">
    <citation type="submission" date="2018-05" db="EMBL/GenBank/DDBJ databases">
        <authorList>
            <person name="Li Y."/>
        </authorList>
    </citation>
    <scope>NUCLEOTIDE SEQUENCE [LARGE SCALE GENOMIC DNA]</scope>
    <source>
        <strain evidence="8">sk1b4</strain>
    </source>
</reference>
<dbReference type="SMART" id="SM00382">
    <property type="entry name" value="AAA"/>
    <property type="match status" value="1"/>
</dbReference>
<dbReference type="InterPro" id="IPR003593">
    <property type="entry name" value="AAA+_ATPase"/>
</dbReference>